<dbReference type="Pfam" id="PF13359">
    <property type="entry name" value="DDE_Tnp_4"/>
    <property type="match status" value="1"/>
</dbReference>
<accession>W4GP47</accession>
<keyword evidence="5" id="KW-0479">Metal-binding</keyword>
<dbReference type="STRING" id="112090.W4GP47"/>
<comment type="subcellular location">
    <subcellularLocation>
        <location evidence="2">Nucleus</location>
    </subcellularLocation>
</comment>
<protein>
    <submittedName>
        <fullName evidence="11">Uncharacterized protein</fullName>
    </submittedName>
</protein>
<comment type="cofactor">
    <cofactor evidence="1">
        <name>a divalent metal cation</name>
        <dbReference type="ChEBI" id="CHEBI:60240"/>
    </cofactor>
</comment>
<keyword evidence="7" id="KW-0539">Nucleus</keyword>
<dbReference type="GO" id="GO:0004518">
    <property type="term" value="F:nuclease activity"/>
    <property type="evidence" value="ECO:0007669"/>
    <property type="project" value="UniProtKB-KW"/>
</dbReference>
<dbReference type="GO" id="GO:0046872">
    <property type="term" value="F:metal ion binding"/>
    <property type="evidence" value="ECO:0007669"/>
    <property type="project" value="UniProtKB-KW"/>
</dbReference>
<feature type="compositionally biased region" description="Polar residues" evidence="8">
    <location>
        <begin position="354"/>
        <end position="363"/>
    </location>
</feature>
<reference evidence="11" key="1">
    <citation type="submission" date="2013-12" db="EMBL/GenBank/DDBJ databases">
        <title>The Genome Sequence of Aphanomyces astaci APO3.</title>
        <authorList>
            <consortium name="The Broad Institute Genomics Platform"/>
            <person name="Russ C."/>
            <person name="Tyler B."/>
            <person name="van West P."/>
            <person name="Dieguez-Uribeondo J."/>
            <person name="Young S.K."/>
            <person name="Zeng Q."/>
            <person name="Gargeya S."/>
            <person name="Fitzgerald M."/>
            <person name="Abouelleil A."/>
            <person name="Alvarado L."/>
            <person name="Chapman S.B."/>
            <person name="Gainer-Dewar J."/>
            <person name="Goldberg J."/>
            <person name="Griggs A."/>
            <person name="Gujja S."/>
            <person name="Hansen M."/>
            <person name="Howarth C."/>
            <person name="Imamovic A."/>
            <person name="Ireland A."/>
            <person name="Larimer J."/>
            <person name="McCowan C."/>
            <person name="Murphy C."/>
            <person name="Pearson M."/>
            <person name="Poon T.W."/>
            <person name="Priest M."/>
            <person name="Roberts A."/>
            <person name="Saif S."/>
            <person name="Shea T."/>
            <person name="Sykes S."/>
            <person name="Wortman J."/>
            <person name="Nusbaum C."/>
            <person name="Birren B."/>
        </authorList>
    </citation>
    <scope>NUCLEOTIDE SEQUENCE [LARGE SCALE GENOMIC DNA]</scope>
    <source>
        <strain evidence="11">APO3</strain>
    </source>
</reference>
<feature type="region of interest" description="Disordered" evidence="8">
    <location>
        <begin position="354"/>
        <end position="375"/>
    </location>
</feature>
<comment type="similarity">
    <text evidence="3">Belongs to the HARBI1 family.</text>
</comment>
<dbReference type="Pfam" id="PF26138">
    <property type="entry name" value="DUF8040"/>
    <property type="match status" value="1"/>
</dbReference>
<proteinExistence type="inferred from homology"/>
<dbReference type="GO" id="GO:0005634">
    <property type="term" value="C:nucleus"/>
    <property type="evidence" value="ECO:0007669"/>
    <property type="project" value="UniProtKB-SubCell"/>
</dbReference>
<evidence type="ECO:0000256" key="2">
    <source>
        <dbReference type="ARBA" id="ARBA00004123"/>
    </source>
</evidence>
<evidence type="ECO:0000313" key="11">
    <source>
        <dbReference type="EMBL" id="ETV81487.1"/>
    </source>
</evidence>
<gene>
    <name evidence="11" type="ORF">H257_05991</name>
</gene>
<feature type="domain" description="DDE Tnp4" evidence="9">
    <location>
        <begin position="173"/>
        <end position="331"/>
    </location>
</feature>
<dbReference type="InterPro" id="IPR058353">
    <property type="entry name" value="DUF8040"/>
</dbReference>
<dbReference type="VEuPathDB" id="FungiDB:H257_05991"/>
<evidence type="ECO:0000259" key="9">
    <source>
        <dbReference type="Pfam" id="PF13359"/>
    </source>
</evidence>
<evidence type="ECO:0000256" key="4">
    <source>
        <dbReference type="ARBA" id="ARBA00022722"/>
    </source>
</evidence>
<evidence type="ECO:0000256" key="6">
    <source>
        <dbReference type="ARBA" id="ARBA00022801"/>
    </source>
</evidence>
<name>W4GP47_APHAT</name>
<sequence>MKQVACLLILRRRAQRRRQLAMLAYMAYHYAAYLLKSPKRVSALTGAMWVEEMLVGNADAFIEMFRMPRPSFIALLEELMRNGDLKATRAVTCQEQLCLFLYFVGHKPSNTNMQQRFQHSGETISRHLRRVVASLLAIAPRHIFLPPSNGPTPVQIATNSKLSPYFDDCRMAIDGTHVPVWVKAGESAPYHGRKGVTMNVLAACDFDLHFTYVLAGWEGSAGDGRVYTDALLRGLVLSPTKFDILDAGFALTKKCLTPYRSTRYHLKEYGQGRLKPQTKEELFNLRHAQLRNCIERIFGILKMRFPVLSCGVRYDYSFQVSLVMALCVVHNFIRRWGVRQDRFEQDADILRRQQQQEAVSDQNDPADHVEDADSDEAKLWRDSIAGTMWVNYQNLLNERRRRLS</sequence>
<feature type="domain" description="DUF8040" evidence="10">
    <location>
        <begin position="42"/>
        <end position="135"/>
    </location>
</feature>
<dbReference type="RefSeq" id="XP_009829345.1">
    <property type="nucleotide sequence ID" value="XM_009831043.1"/>
</dbReference>
<dbReference type="EMBL" id="KI913124">
    <property type="protein sequence ID" value="ETV81487.1"/>
    <property type="molecule type" value="Genomic_DNA"/>
</dbReference>
<feature type="compositionally biased region" description="Basic and acidic residues" evidence="8">
    <location>
        <begin position="365"/>
        <end position="375"/>
    </location>
</feature>
<evidence type="ECO:0000256" key="3">
    <source>
        <dbReference type="ARBA" id="ARBA00006958"/>
    </source>
</evidence>
<evidence type="ECO:0000256" key="7">
    <source>
        <dbReference type="ARBA" id="ARBA00023242"/>
    </source>
</evidence>
<dbReference type="GO" id="GO:0016787">
    <property type="term" value="F:hydrolase activity"/>
    <property type="evidence" value="ECO:0007669"/>
    <property type="project" value="UniProtKB-KW"/>
</dbReference>
<evidence type="ECO:0000259" key="10">
    <source>
        <dbReference type="Pfam" id="PF26138"/>
    </source>
</evidence>
<dbReference type="PANTHER" id="PTHR22930:SF259">
    <property type="entry name" value="OS08G0106900 PROTEIN"/>
    <property type="match status" value="1"/>
</dbReference>
<dbReference type="PANTHER" id="PTHR22930">
    <property type="match status" value="1"/>
</dbReference>
<organism evidence="11">
    <name type="scientific">Aphanomyces astaci</name>
    <name type="common">Crayfish plague agent</name>
    <dbReference type="NCBI Taxonomy" id="112090"/>
    <lineage>
        <taxon>Eukaryota</taxon>
        <taxon>Sar</taxon>
        <taxon>Stramenopiles</taxon>
        <taxon>Oomycota</taxon>
        <taxon>Saprolegniomycetes</taxon>
        <taxon>Saprolegniales</taxon>
        <taxon>Verrucalvaceae</taxon>
        <taxon>Aphanomyces</taxon>
    </lineage>
</organism>
<dbReference type="InterPro" id="IPR027806">
    <property type="entry name" value="HARBI1_dom"/>
</dbReference>
<dbReference type="AlphaFoldDB" id="W4GP47"/>
<dbReference type="GeneID" id="20807987"/>
<evidence type="ECO:0000256" key="8">
    <source>
        <dbReference type="SAM" id="MobiDB-lite"/>
    </source>
</evidence>
<dbReference type="OrthoDB" id="165537at2759"/>
<dbReference type="InterPro" id="IPR045249">
    <property type="entry name" value="HARBI1-like"/>
</dbReference>
<evidence type="ECO:0000256" key="1">
    <source>
        <dbReference type="ARBA" id="ARBA00001968"/>
    </source>
</evidence>
<keyword evidence="6" id="KW-0378">Hydrolase</keyword>
<keyword evidence="4" id="KW-0540">Nuclease</keyword>
<evidence type="ECO:0000256" key="5">
    <source>
        <dbReference type="ARBA" id="ARBA00022723"/>
    </source>
</evidence>